<protein>
    <submittedName>
        <fullName evidence="2">Uncharacterized protein</fullName>
    </submittedName>
</protein>
<evidence type="ECO:0000313" key="2">
    <source>
        <dbReference type="EMBL" id="SED36295.1"/>
    </source>
</evidence>
<reference evidence="3" key="1">
    <citation type="submission" date="2016-10" db="EMBL/GenBank/DDBJ databases">
        <authorList>
            <person name="Varghese N."/>
            <person name="Submissions S."/>
        </authorList>
    </citation>
    <scope>NUCLEOTIDE SEQUENCE [LARGE SCALE GENOMIC DNA]</scope>
    <source>
        <strain evidence="3">DSM 9751</strain>
    </source>
</reference>
<sequence length="134" mass="15133">MGMLCKDEMATALDLSLRGHPRSKITTQSPMSKPIDKNALRDMLAGAVEEKLKQDPDAITLYAPVAPITRRPWQSKATQSEQAYREELERIKQQAVQGETSPAKPQSIEDEFAAFAEQAKEYASRHKRHDRPSR</sequence>
<dbReference type="AlphaFoldDB" id="A0A1H5A2F3"/>
<organism evidence="2 3">
    <name type="scientific">Pseudomonas saponiphila</name>
    <dbReference type="NCBI Taxonomy" id="556534"/>
    <lineage>
        <taxon>Bacteria</taxon>
        <taxon>Pseudomonadati</taxon>
        <taxon>Pseudomonadota</taxon>
        <taxon>Gammaproteobacteria</taxon>
        <taxon>Pseudomonadales</taxon>
        <taxon>Pseudomonadaceae</taxon>
        <taxon>Pseudomonas</taxon>
    </lineage>
</organism>
<name>A0A1H5A2F3_9PSED</name>
<dbReference type="RefSeq" id="WP_143038384.1">
    <property type="nucleotide sequence ID" value="NZ_FNTJ01000003.1"/>
</dbReference>
<evidence type="ECO:0000313" key="3">
    <source>
        <dbReference type="Proteomes" id="UP000198982"/>
    </source>
</evidence>
<keyword evidence="3" id="KW-1185">Reference proteome</keyword>
<dbReference type="Proteomes" id="UP000198982">
    <property type="component" value="Unassembled WGS sequence"/>
</dbReference>
<accession>A0A1H5A2F3</accession>
<evidence type="ECO:0000256" key="1">
    <source>
        <dbReference type="SAM" id="MobiDB-lite"/>
    </source>
</evidence>
<proteinExistence type="predicted"/>
<gene>
    <name evidence="2" type="ORF">SAMN05216178_6945</name>
</gene>
<feature type="region of interest" description="Disordered" evidence="1">
    <location>
        <begin position="94"/>
        <end position="134"/>
    </location>
</feature>
<feature type="compositionally biased region" description="Polar residues" evidence="1">
    <location>
        <begin position="94"/>
        <end position="104"/>
    </location>
</feature>
<dbReference type="EMBL" id="FNTJ01000003">
    <property type="protein sequence ID" value="SED36295.1"/>
    <property type="molecule type" value="Genomic_DNA"/>
</dbReference>
<feature type="compositionally biased region" description="Basic residues" evidence="1">
    <location>
        <begin position="125"/>
        <end position="134"/>
    </location>
</feature>